<evidence type="ECO:0008006" key="3">
    <source>
        <dbReference type="Google" id="ProtNLM"/>
    </source>
</evidence>
<organism evidence="2">
    <name type="scientific">Proboscia inermis</name>
    <dbReference type="NCBI Taxonomy" id="420281"/>
    <lineage>
        <taxon>Eukaryota</taxon>
        <taxon>Sar</taxon>
        <taxon>Stramenopiles</taxon>
        <taxon>Ochrophyta</taxon>
        <taxon>Bacillariophyta</taxon>
        <taxon>Coscinodiscophyceae</taxon>
        <taxon>Rhizosoleniophycidae</taxon>
        <taxon>Rhizosoleniales</taxon>
        <taxon>Rhizosoleniaceae</taxon>
        <taxon>Proboscia</taxon>
    </lineage>
</organism>
<dbReference type="AlphaFoldDB" id="A0A7S0GMM2"/>
<reference evidence="2" key="1">
    <citation type="submission" date="2021-01" db="EMBL/GenBank/DDBJ databases">
        <authorList>
            <person name="Corre E."/>
            <person name="Pelletier E."/>
            <person name="Niang G."/>
            <person name="Scheremetjew M."/>
            <person name="Finn R."/>
            <person name="Kale V."/>
            <person name="Holt S."/>
            <person name="Cochrane G."/>
            <person name="Meng A."/>
            <person name="Brown T."/>
            <person name="Cohen L."/>
        </authorList>
    </citation>
    <scope>NUCLEOTIDE SEQUENCE</scope>
    <source>
        <strain evidence="2">CCAP1064/1</strain>
    </source>
</reference>
<proteinExistence type="predicted"/>
<gene>
    <name evidence="2" type="ORF">PINE0816_LOCUS21569</name>
</gene>
<evidence type="ECO:0000256" key="1">
    <source>
        <dbReference type="SAM" id="SignalP"/>
    </source>
</evidence>
<dbReference type="EMBL" id="HBEL01046367">
    <property type="protein sequence ID" value="CAD8425409.1"/>
    <property type="molecule type" value="Transcribed_RNA"/>
</dbReference>
<feature type="chain" id="PRO_5030990659" description="PS II complex 12 kDa extrinsic protein" evidence="1">
    <location>
        <begin position="21"/>
        <end position="229"/>
    </location>
</feature>
<accession>A0A7S0GMM2</accession>
<sequence length="229" mass="25194">MMHPSLLSILVVAIVRSSSGFTQGSVSLVGHNLSKKSSFTYLESTPDTQAENGAPSIGIDSSIYERIGFAEDEVALGIEPKDVLQWLGTREDMTAKVLKDNRSFDEDRAADEVTKLMMDAEMVNSFIAYEKKKADPNFIKEIRDETLSDPRVIAQYIAWIGGGVGFAYFRNKVIEPKFASGEWQPIKIKLPFQDMPGDAVDMSDAAVSVSQVIHSVSDSIPTDITDFTC</sequence>
<feature type="signal peptide" evidence="1">
    <location>
        <begin position="1"/>
        <end position="20"/>
    </location>
</feature>
<name>A0A7S0GMM2_9STRA</name>
<evidence type="ECO:0000313" key="2">
    <source>
        <dbReference type="EMBL" id="CAD8425409.1"/>
    </source>
</evidence>
<protein>
    <recommendedName>
        <fullName evidence="3">PS II complex 12 kDa extrinsic protein</fullName>
    </recommendedName>
</protein>
<keyword evidence="1" id="KW-0732">Signal</keyword>